<keyword evidence="2" id="KW-1185">Reference proteome</keyword>
<proteinExistence type="predicted"/>
<evidence type="ECO:0000313" key="2">
    <source>
        <dbReference type="Proteomes" id="UP000075920"/>
    </source>
</evidence>
<dbReference type="EnsemblMetazoa" id="AMIN014585-RA">
    <property type="protein sequence ID" value="AMIN014585-PA"/>
    <property type="gene ID" value="AMIN014585"/>
</dbReference>
<sequence>MRTHPAASSHG</sequence>
<dbReference type="Proteomes" id="UP000075920">
    <property type="component" value="Unassembled WGS sequence"/>
</dbReference>
<organism evidence="1 2">
    <name type="scientific">Anopheles minimus</name>
    <dbReference type="NCBI Taxonomy" id="112268"/>
    <lineage>
        <taxon>Eukaryota</taxon>
        <taxon>Metazoa</taxon>
        <taxon>Ecdysozoa</taxon>
        <taxon>Arthropoda</taxon>
        <taxon>Hexapoda</taxon>
        <taxon>Insecta</taxon>
        <taxon>Pterygota</taxon>
        <taxon>Neoptera</taxon>
        <taxon>Endopterygota</taxon>
        <taxon>Diptera</taxon>
        <taxon>Nematocera</taxon>
        <taxon>Culicoidea</taxon>
        <taxon>Culicidae</taxon>
        <taxon>Anophelinae</taxon>
        <taxon>Anopheles</taxon>
    </lineage>
</organism>
<name>A0A182WPI7_9DIPT</name>
<dbReference type="VEuPathDB" id="VectorBase:AMIN014585"/>
<reference evidence="1" key="2">
    <citation type="submission" date="2020-05" db="UniProtKB">
        <authorList>
            <consortium name="EnsemblMetazoa"/>
        </authorList>
    </citation>
    <scope>IDENTIFICATION</scope>
    <source>
        <strain evidence="1">MINIMUS1</strain>
    </source>
</reference>
<protein>
    <submittedName>
        <fullName evidence="1">Uncharacterized protein</fullName>
    </submittedName>
</protein>
<accession>A0A182WPI7</accession>
<evidence type="ECO:0000313" key="1">
    <source>
        <dbReference type="EnsemblMetazoa" id="AMIN014585-PA"/>
    </source>
</evidence>
<reference evidence="2" key="1">
    <citation type="submission" date="2013-03" db="EMBL/GenBank/DDBJ databases">
        <title>The Genome Sequence of Anopheles minimus MINIMUS1.</title>
        <authorList>
            <consortium name="The Broad Institute Genomics Platform"/>
            <person name="Neafsey D.E."/>
            <person name="Walton C."/>
            <person name="Walker B."/>
            <person name="Young S.K."/>
            <person name="Zeng Q."/>
            <person name="Gargeya S."/>
            <person name="Fitzgerald M."/>
            <person name="Haas B."/>
            <person name="Abouelleil A."/>
            <person name="Allen A.W."/>
            <person name="Alvarado L."/>
            <person name="Arachchi H.M."/>
            <person name="Berlin A.M."/>
            <person name="Chapman S.B."/>
            <person name="Gainer-Dewar J."/>
            <person name="Goldberg J."/>
            <person name="Griggs A."/>
            <person name="Gujja S."/>
            <person name="Hansen M."/>
            <person name="Howarth C."/>
            <person name="Imamovic A."/>
            <person name="Ireland A."/>
            <person name="Larimer J."/>
            <person name="McCowan C."/>
            <person name="Murphy C."/>
            <person name="Pearson M."/>
            <person name="Poon T.W."/>
            <person name="Priest M."/>
            <person name="Roberts A."/>
            <person name="Saif S."/>
            <person name="Shea T."/>
            <person name="Sisk P."/>
            <person name="Sykes S."/>
            <person name="Wortman J."/>
            <person name="Nusbaum C."/>
            <person name="Birren B."/>
        </authorList>
    </citation>
    <scope>NUCLEOTIDE SEQUENCE [LARGE SCALE GENOMIC DNA]</scope>
    <source>
        <strain evidence="2">MINIMUS1</strain>
    </source>
</reference>